<comment type="caution">
    <text evidence="1">The sequence shown here is derived from an EMBL/GenBank/DDBJ whole genome shotgun (WGS) entry which is preliminary data.</text>
</comment>
<proteinExistence type="predicted"/>
<sequence>VCHSPLVSNLLPSSFRSSSQLSGSHGPGFAKLNRREGAGGWSPLSSDRYQWLEVDLGERTQITAVATQGRYGSSDWLTAYLLMFSDTGHNWKQYRQEDSIGAFPGNSNADSVVQHKLQHPVIARYVRLIPLDWNPNGRIGLRLETYGCPYNSDVVSFDGRSGLLYRLTPRLRQMTRESISLKFKALRNSGILLHAEGQSEHSLTLELEKGKLLLLLRKGATLKSLCMQLILVLCHILKQALIATWFSVLASAWWPWVFAHGTRPGSARNGGVGPPSSRLTTRRKVHEGPVQCGLGSSRGRGPRRPNPWTKTLAIGTWNVTSLGGKEPELVREVERYRLEIVGLTSTHSLGSGTQLLERGWTLHYSGVAQGERRRAGVGLPHSSPAQPPRVGVHPGEREGRFPAPCRVGDRSLAVVCAYGPNSSTEYPGLLGRGAELSTDHHLVVSWLRWQRRKLDRPGRPKRIVRVCWERLAEPSVREVFNSHLRKSFSQIPREAGDIESEWTMFSASIVDAAVRSCGRKVSGACRGGNPRTRWWTPEVRDAVRLKKESYRTMLACGTPGAVDRYRQAKQAAARAVLEAKTRVWEEFGEAMEEDYRSASKRFWQTVRRLRRGKQYSANTVYSAGGELLTSTEDIVGRWKKYFEDLLNPTDLPSVRKQVGTGGGITLLSLPGKVYARVLERRIRPIVDPWIQEEQCGFRPGRGTLDQLYTLHRVLEGLWEFAQPVHMCFVDLEKAFDRVPRGILWGVLRLNDVVLLASSSQDLQHVLERFAAECEAAGMRISTSKSEAMVLDRKRVACPLRVGGEVLPQVEEFKYLGVLFTSEGKMEREIDRRIGAASAVMREVFQACPTGRRPVEDPGHAGETMSLGWPGNACLFGDPPGRAGGSVWGRFSSPDSQHLVSLGSLLDDQHWHHVSVEHHNTHLNLTVDKSTLWVQIPPRLTHWDHDQMSVGADQGFGSRRSGGSHRNFHGCLENLVYNGVNLVDLAKQRDQRVTEKGNVTFTCAEPVFVAMTFTSPQSFLWLPGVTEPSSLGTSVGLQFRTWNKAGLLLTFGLPKQGGAVWLYLSKARLHLQIHKSGRAPLELSAGSALNDGQWHSVELISRRGHLTVSVGGDEGASAHASPSFLLTTGSQLFFGGCPAEGSSQECVNPFKAFQGCMRLLTVDNHLVDLIMVQQRLMGNYSHLQIDMCGIIDRCSLSHCEHGGSCSQSWSTFHCNCSSTGYSGATCHSSIYEQSCEAYKHKGNTSGYYYIDVDGSGPIRPQLIYCNMTEDKTWMVIQHNNTEVTRVRLSPGKHQHSAHFEYTSEEEQLVAVISQSEHCEQELTYHCRKSRLLNTPDGPPLSWWVGGPGGGQVQTYWAGAPPGSQQCACGLQENCVDPKHHCNCDADRNEWTNDSGLLTHKETLPVRSLVLGDVQRPGSESAYRVGHLRCHGDKNVWNAAFFEKETSYLHFPTFHGELSADISFLFKTTSSSGVFLENLGIKDFIRIELSTSTEVLFSFDVGNGPLEVRVTAGFPLNDNRMASRGTASRQKGFQGCIRSLQLNGITLDLEERAKITPGVQAGCPGHCSSYGSLCQNRGRCVERSSSFSCDCGPTAYTGAFCEREVSASFKPGTSVSYTFGIELNRSSSAVPSSIYSDVTLRGENISLSFRTSQSPALLLFIGSYHREYLALLLSKHDKLEVRYRLDSSKDAEILRSKVRNLANGQLHAVKISRLADAVSVQIDQNSKEEFNLTSDVEFNAIRSLVLGRVHDSELDPELSRLAFLGFTGCLSAVLFNSISPLKAALLHPDTSPVIVTGPLVQSTCGSSSANPYAAETTHHLSGHSGSVGTGQPLVNAIRSDSALIGGVIAVVIFVTVSALAVMARVLYRRKGTCQSQEVKTVKPEDSPELAFSGQACSQNGPSENQREYFI</sequence>
<dbReference type="EMBL" id="CM041544">
    <property type="protein sequence ID" value="KAI3363436.1"/>
    <property type="molecule type" value="Genomic_DNA"/>
</dbReference>
<evidence type="ECO:0000313" key="2">
    <source>
        <dbReference type="Proteomes" id="UP000831701"/>
    </source>
</evidence>
<evidence type="ECO:0000313" key="1">
    <source>
        <dbReference type="EMBL" id="KAI3363436.1"/>
    </source>
</evidence>
<dbReference type="Proteomes" id="UP000831701">
    <property type="component" value="Chromosome 14"/>
</dbReference>
<gene>
    <name evidence="1" type="ORF">L3Q82_012048</name>
</gene>
<name>A0ACB8W6S9_9TELE</name>
<keyword evidence="2" id="KW-1185">Reference proteome</keyword>
<reference evidence="1" key="1">
    <citation type="submission" date="2022-04" db="EMBL/GenBank/DDBJ databases">
        <title>Jade perch genome.</title>
        <authorList>
            <person name="Chao B."/>
        </authorList>
    </citation>
    <scope>NUCLEOTIDE SEQUENCE</scope>
    <source>
        <strain evidence="1">CB-2022</strain>
    </source>
</reference>
<organism evidence="1 2">
    <name type="scientific">Scortum barcoo</name>
    <name type="common">barcoo grunter</name>
    <dbReference type="NCBI Taxonomy" id="214431"/>
    <lineage>
        <taxon>Eukaryota</taxon>
        <taxon>Metazoa</taxon>
        <taxon>Chordata</taxon>
        <taxon>Craniata</taxon>
        <taxon>Vertebrata</taxon>
        <taxon>Euteleostomi</taxon>
        <taxon>Actinopterygii</taxon>
        <taxon>Neopterygii</taxon>
        <taxon>Teleostei</taxon>
        <taxon>Neoteleostei</taxon>
        <taxon>Acanthomorphata</taxon>
        <taxon>Eupercaria</taxon>
        <taxon>Centrarchiformes</taxon>
        <taxon>Terapontoidei</taxon>
        <taxon>Terapontidae</taxon>
        <taxon>Scortum</taxon>
    </lineage>
</organism>
<feature type="non-terminal residue" evidence="1">
    <location>
        <position position="1"/>
    </location>
</feature>
<accession>A0ACB8W6S9</accession>
<protein>
    <submittedName>
        <fullName evidence="1">Uncharacterized protein</fullName>
    </submittedName>
</protein>